<keyword evidence="2" id="KW-1185">Reference proteome</keyword>
<gene>
    <name evidence="1" type="ORF">INT47_007279</name>
</gene>
<dbReference type="EMBL" id="JAEPRD010000031">
    <property type="protein sequence ID" value="KAG2206266.1"/>
    <property type="molecule type" value="Genomic_DNA"/>
</dbReference>
<evidence type="ECO:0000313" key="2">
    <source>
        <dbReference type="Proteomes" id="UP000603453"/>
    </source>
</evidence>
<dbReference type="Proteomes" id="UP000603453">
    <property type="component" value="Unassembled WGS sequence"/>
</dbReference>
<organism evidence="1 2">
    <name type="scientific">Mucor saturninus</name>
    <dbReference type="NCBI Taxonomy" id="64648"/>
    <lineage>
        <taxon>Eukaryota</taxon>
        <taxon>Fungi</taxon>
        <taxon>Fungi incertae sedis</taxon>
        <taxon>Mucoromycota</taxon>
        <taxon>Mucoromycotina</taxon>
        <taxon>Mucoromycetes</taxon>
        <taxon>Mucorales</taxon>
        <taxon>Mucorineae</taxon>
        <taxon>Mucoraceae</taxon>
        <taxon>Mucor</taxon>
    </lineage>
</organism>
<protein>
    <submittedName>
        <fullName evidence="1">Uncharacterized protein</fullName>
    </submittedName>
</protein>
<reference evidence="1" key="1">
    <citation type="submission" date="2020-12" db="EMBL/GenBank/DDBJ databases">
        <title>Metabolic potential, ecology and presence of endohyphal bacteria is reflected in genomic diversity of Mucoromycotina.</title>
        <authorList>
            <person name="Muszewska A."/>
            <person name="Okrasinska A."/>
            <person name="Steczkiewicz K."/>
            <person name="Drgas O."/>
            <person name="Orlowska M."/>
            <person name="Perlinska-Lenart U."/>
            <person name="Aleksandrzak-Piekarczyk T."/>
            <person name="Szatraj K."/>
            <person name="Zielenkiewicz U."/>
            <person name="Pilsyk S."/>
            <person name="Malc E."/>
            <person name="Mieczkowski P."/>
            <person name="Kruszewska J.S."/>
            <person name="Biernat P."/>
            <person name="Pawlowska J."/>
        </authorList>
    </citation>
    <scope>NUCLEOTIDE SEQUENCE</scope>
    <source>
        <strain evidence="1">WA0000017839</strain>
    </source>
</reference>
<name>A0A8H7RAX1_9FUNG</name>
<accession>A0A8H7RAX1</accession>
<dbReference type="AlphaFoldDB" id="A0A8H7RAX1"/>
<dbReference type="OrthoDB" id="2207883at2759"/>
<evidence type="ECO:0000313" key="1">
    <source>
        <dbReference type="EMBL" id="KAG2206266.1"/>
    </source>
</evidence>
<sequence length="64" mass="7861">MPDDKKVKPTFWNPRVDPDTIKFPKSESFDRPRVIDFSDVAWNRKNEFWTQKEPMTEIDYRKKK</sequence>
<comment type="caution">
    <text evidence="1">The sequence shown here is derived from an EMBL/GenBank/DDBJ whole genome shotgun (WGS) entry which is preliminary data.</text>
</comment>
<proteinExistence type="predicted"/>